<reference evidence="14 15" key="1">
    <citation type="journal article" date="2016" name="Proc. Natl. Acad. Sci. U.S.A.">
        <title>Comparative genomics of biotechnologically important yeasts.</title>
        <authorList>
            <person name="Riley R."/>
            <person name="Haridas S."/>
            <person name="Wolfe K.H."/>
            <person name="Lopes M.R."/>
            <person name="Hittinger C.T."/>
            <person name="Goeker M."/>
            <person name="Salamov A.A."/>
            <person name="Wisecaver J.H."/>
            <person name="Long T.M."/>
            <person name="Calvey C.H."/>
            <person name="Aerts A.L."/>
            <person name="Barry K.W."/>
            <person name="Choi C."/>
            <person name="Clum A."/>
            <person name="Coughlan A.Y."/>
            <person name="Deshpande S."/>
            <person name="Douglass A.P."/>
            <person name="Hanson S.J."/>
            <person name="Klenk H.-P."/>
            <person name="LaButti K.M."/>
            <person name="Lapidus A."/>
            <person name="Lindquist E.A."/>
            <person name="Lipzen A.M."/>
            <person name="Meier-Kolthoff J.P."/>
            <person name="Ohm R.A."/>
            <person name="Otillar R.P."/>
            <person name="Pangilinan J.L."/>
            <person name="Peng Y."/>
            <person name="Rokas A."/>
            <person name="Rosa C.A."/>
            <person name="Scheuner C."/>
            <person name="Sibirny A.A."/>
            <person name="Slot J.C."/>
            <person name="Stielow J.B."/>
            <person name="Sun H."/>
            <person name="Kurtzman C.P."/>
            <person name="Blackwell M."/>
            <person name="Grigoriev I.V."/>
            <person name="Jeffries T.W."/>
        </authorList>
    </citation>
    <scope>NUCLEOTIDE SEQUENCE [LARGE SCALE GENOMIC DNA]</scope>
    <source>
        <strain evidence="15">ATCC 58044 / CBS 1984 / NCYC 433 / NRRL Y-366-8</strain>
    </source>
</reference>
<dbReference type="InterPro" id="IPR011043">
    <property type="entry name" value="Gal_Oxase/kelch_b-propeller"/>
</dbReference>
<dbReference type="GeneID" id="30199668"/>
<organism evidence="14 15">
    <name type="scientific">Wickerhamomyces anomalus (strain ATCC 58044 / CBS 1984 / NCYC 433 / NRRL Y-366-8)</name>
    <name type="common">Yeast</name>
    <name type="synonym">Hansenula anomala</name>
    <dbReference type="NCBI Taxonomy" id="683960"/>
    <lineage>
        <taxon>Eukaryota</taxon>
        <taxon>Fungi</taxon>
        <taxon>Dikarya</taxon>
        <taxon>Ascomycota</taxon>
        <taxon>Saccharomycotina</taxon>
        <taxon>Saccharomycetes</taxon>
        <taxon>Phaffomycetales</taxon>
        <taxon>Wickerhamomycetaceae</taxon>
        <taxon>Wickerhamomyces</taxon>
    </lineage>
</organism>
<dbReference type="InterPro" id="IPR029063">
    <property type="entry name" value="SAM-dependent_MTases_sf"/>
</dbReference>
<evidence type="ECO:0000313" key="14">
    <source>
        <dbReference type="EMBL" id="ODQ57171.1"/>
    </source>
</evidence>
<comment type="catalytic activity">
    <reaction evidence="13">
        <text>7-[(3S)-(3-amino-3-methoxycarbonyl)propyl]wyosine(37) in tRNA(Phe) + S-adenosyl-L-methionine + CO2 = wybutosine(37) in tRNA(Phe) + S-adenosyl-L-homocysteine + 2 H(+)</text>
        <dbReference type="Rhea" id="RHEA:37119"/>
        <dbReference type="Rhea" id="RHEA-COMP:11844"/>
        <dbReference type="Rhea" id="RHEA-COMP:11847"/>
        <dbReference type="ChEBI" id="CHEBI:15378"/>
        <dbReference type="ChEBI" id="CHEBI:16526"/>
        <dbReference type="ChEBI" id="CHEBI:57856"/>
        <dbReference type="ChEBI" id="CHEBI:59789"/>
        <dbReference type="ChEBI" id="CHEBI:73544"/>
        <dbReference type="ChEBI" id="CHEBI:74275"/>
        <dbReference type="EC" id="2.3.1.231"/>
    </reaction>
</comment>
<comment type="catalytic activity">
    <reaction evidence="1">
        <text>7-[(3S)-3-amino-3-carboxypropyl]wyosine(37) in tRNA(Phe) + S-adenosyl-L-methionine = 7-[(3S)-(3-amino-3-methoxycarbonyl)propyl]wyosine(37) in tRNA(Phe) + S-adenosyl-L-homocysteine</text>
        <dbReference type="Rhea" id="RHEA:36903"/>
        <dbReference type="Rhea" id="RHEA-COMP:10379"/>
        <dbReference type="Rhea" id="RHEA-COMP:11844"/>
        <dbReference type="ChEBI" id="CHEBI:57856"/>
        <dbReference type="ChEBI" id="CHEBI:59789"/>
        <dbReference type="ChEBI" id="CHEBI:73543"/>
        <dbReference type="ChEBI" id="CHEBI:74275"/>
        <dbReference type="EC" id="2.1.1.290"/>
    </reaction>
</comment>
<dbReference type="Pfam" id="PF13418">
    <property type="entry name" value="Beta-prop_TYW4"/>
    <property type="match status" value="1"/>
</dbReference>
<gene>
    <name evidence="14" type="ORF">WICANDRAFT_36333</name>
</gene>
<evidence type="ECO:0000256" key="8">
    <source>
        <dbReference type="ARBA" id="ARBA00022679"/>
    </source>
</evidence>
<dbReference type="OrthoDB" id="47172at2759"/>
<evidence type="ECO:0000256" key="12">
    <source>
        <dbReference type="ARBA" id="ARBA00030847"/>
    </source>
</evidence>
<dbReference type="Gene3D" id="2.120.10.80">
    <property type="entry name" value="Kelch-type beta propeller"/>
    <property type="match status" value="1"/>
</dbReference>
<keyword evidence="7" id="KW-0489">Methyltransferase</keyword>
<protein>
    <recommendedName>
        <fullName evidence="6">tRNA wybutosine-synthesizing protein 4</fullName>
        <ecNumber evidence="5">2.1.1.290</ecNumber>
        <ecNumber evidence="4">2.3.1.231</ecNumber>
    </recommendedName>
    <alternativeName>
        <fullName evidence="12">tRNA(Phe) (7-(3-amino-3-(methoxycarbonyl)propyl)wyosine(37)-N)-methoxycarbonyltransferase</fullName>
    </alternativeName>
    <alternativeName>
        <fullName evidence="11">tRNA(Phe) (7-(3-amino-3-carboxypropyl)wyosine(37)-O)-methyltransferase</fullName>
    </alternativeName>
</protein>
<dbReference type="STRING" id="683960.A0A1E3NVI3"/>
<keyword evidence="9" id="KW-0949">S-adenosyl-L-methionine</keyword>
<dbReference type="Gene3D" id="3.40.50.150">
    <property type="entry name" value="Vaccinia Virus protein VP39"/>
    <property type="match status" value="1"/>
</dbReference>
<evidence type="ECO:0000256" key="11">
    <source>
        <dbReference type="ARBA" id="ARBA00029750"/>
    </source>
</evidence>
<dbReference type="UniPathway" id="UPA00375"/>
<dbReference type="InterPro" id="IPR007213">
    <property type="entry name" value="Ppm1/Ppm2/Tcmp"/>
</dbReference>
<evidence type="ECO:0000256" key="9">
    <source>
        <dbReference type="ARBA" id="ARBA00022691"/>
    </source>
</evidence>
<dbReference type="SUPFAM" id="SSF53335">
    <property type="entry name" value="S-adenosyl-L-methionine-dependent methyltransferases"/>
    <property type="match status" value="1"/>
</dbReference>
<dbReference type="SUPFAM" id="SSF50965">
    <property type="entry name" value="Galactose oxidase, central domain"/>
    <property type="match status" value="1"/>
</dbReference>
<sequence>MAQNEEAKPELTEKQKRKIEKDLRRKKFSDIVIQGTNDYSIVSKRSVEKLYTSALNKSAHGQSPPEYFKHFVKKFQRRSPTINRGYWTRMESIKQSTFKIIQNALSQEKKVVIINLGAGYDPLAFQYLDPQNPENSKHLGKLSFVDVDYPDLNKIKTQMIDNSNELKEIIGERIRSSIEGVELKTKNYTVLSCDLKNIDLFLKQLRSLDLDSENVTKIFIAEVSIAYMLPKFADPVISATSKLPDSHFLCLEQLLPAGEYQGFGRTMLFHFSKLNSPLNSVSTYPTIPLQIERFKSCGYPAAEATDLMGFWNSLSKDLRKRVEEIEAFDEMKEFIHFAQHYIILHATNSNFTLLDKNIQVPFNAEKSELHLDFKLQDRIPNLERKFPAATVSKDGTILLNGGASISRLKSTMVGSKLENSWEIDDTQLSPRMAHSLDQLEDGSYLIVGGRHAPNRPLSECSVLKEHDGSFKWIESPPLPEPRSRHSTFSDQNNLFVYGGNFSASPFLKFHNNKWQAMTTLGEIDSKTSSAVAYNGIKGVIIGGMDGDYNITDSLHVFEIQGNTINIDFCIEHPLLSRYGAKVQFISDDVLLLIGGVSDMMLHNQETTIVEIILSTKEVKAVEISDEVWERLPLLVGFELLKYEDSLVCIGGGEVCYSFGSIWNDILVLGKSKVPTFKLQNT</sequence>
<accession>A0A1E3NVI3</accession>
<keyword evidence="15" id="KW-1185">Reference proteome</keyword>
<evidence type="ECO:0000256" key="1">
    <source>
        <dbReference type="ARBA" id="ARBA00001806"/>
    </source>
</evidence>
<dbReference type="InterPro" id="IPR015915">
    <property type="entry name" value="Kelch-typ_b-propeller"/>
</dbReference>
<comment type="similarity">
    <text evidence="3">Belongs to the methyltransferase superfamily. LCMT family.</text>
</comment>
<evidence type="ECO:0000313" key="15">
    <source>
        <dbReference type="Proteomes" id="UP000094112"/>
    </source>
</evidence>
<dbReference type="AlphaFoldDB" id="A0A1E3NVI3"/>
<dbReference type="GO" id="GO:0008175">
    <property type="term" value="F:tRNA methyltransferase activity"/>
    <property type="evidence" value="ECO:0007669"/>
    <property type="project" value="EnsemblFungi"/>
</dbReference>
<dbReference type="PANTHER" id="PTHR46529:SF1">
    <property type="entry name" value="TRNA WYBUTOSINE-SYNTHESIZING PROTEIN 4"/>
    <property type="match status" value="1"/>
</dbReference>
<dbReference type="PANTHER" id="PTHR46529">
    <property type="entry name" value="TRNA WYBUTOSINE-SYNTHESIZING PROTEIN 4"/>
    <property type="match status" value="1"/>
</dbReference>
<dbReference type="EMBL" id="KV454214">
    <property type="protein sequence ID" value="ODQ57171.1"/>
    <property type="molecule type" value="Genomic_DNA"/>
</dbReference>
<evidence type="ECO:0000256" key="13">
    <source>
        <dbReference type="ARBA" id="ARBA00049250"/>
    </source>
</evidence>
<evidence type="ECO:0000256" key="7">
    <source>
        <dbReference type="ARBA" id="ARBA00022603"/>
    </source>
</evidence>
<evidence type="ECO:0000256" key="4">
    <source>
        <dbReference type="ARBA" id="ARBA00012155"/>
    </source>
</evidence>
<dbReference type="EC" id="2.3.1.231" evidence="4"/>
<evidence type="ECO:0000256" key="10">
    <source>
        <dbReference type="ARBA" id="ARBA00022694"/>
    </source>
</evidence>
<dbReference type="EC" id="2.1.1.290" evidence="5"/>
<evidence type="ECO:0000256" key="5">
    <source>
        <dbReference type="ARBA" id="ARBA00012779"/>
    </source>
</evidence>
<name>A0A1E3NVI3_WICAA</name>
<comment type="pathway">
    <text evidence="2">tRNA modification; wybutosine-tRNA(Phe) biosynthesis.</text>
</comment>
<proteinExistence type="inferred from homology"/>
<dbReference type="Pfam" id="PF04072">
    <property type="entry name" value="LCM"/>
    <property type="match status" value="1"/>
</dbReference>
<keyword evidence="8" id="KW-0808">Transferase</keyword>
<dbReference type="RefSeq" id="XP_019036378.1">
    <property type="nucleotide sequence ID" value="XM_019182422.1"/>
</dbReference>
<evidence type="ECO:0000256" key="2">
    <source>
        <dbReference type="ARBA" id="ARBA00004797"/>
    </source>
</evidence>
<dbReference type="GO" id="GO:0030488">
    <property type="term" value="P:tRNA methylation"/>
    <property type="evidence" value="ECO:0007669"/>
    <property type="project" value="EnsemblFungi"/>
</dbReference>
<keyword evidence="10" id="KW-0819">tRNA processing</keyword>
<dbReference type="Proteomes" id="UP000094112">
    <property type="component" value="Unassembled WGS sequence"/>
</dbReference>
<evidence type="ECO:0000256" key="3">
    <source>
        <dbReference type="ARBA" id="ARBA00010703"/>
    </source>
</evidence>
<evidence type="ECO:0000256" key="6">
    <source>
        <dbReference type="ARBA" id="ARBA00018045"/>
    </source>
</evidence>
<dbReference type="GO" id="GO:0031591">
    <property type="term" value="P:wybutosine biosynthetic process"/>
    <property type="evidence" value="ECO:0007669"/>
    <property type="project" value="EnsemblFungi"/>
</dbReference>